<name>A0ABQ1JY35_9PROT</name>
<sequence>MKDIWIRPARAEDADAINALNDAAFGTPDEAKIVTQLLADGDSLASLIAHDDRDILGHIQFFRILIDDEDIAAGLGPMSVSPDRQKSGIGRGLIKLGMTMMEGQGRQLVFVLGHTDYYPKFGFSPEVAARYDAPWSGPAFMGIELSNTAPRTGTLTYPRAFGAAA</sequence>
<keyword evidence="3" id="KW-1185">Reference proteome</keyword>
<reference evidence="3" key="1">
    <citation type="journal article" date="2019" name="Int. J. Syst. Evol. Microbiol.">
        <title>The Global Catalogue of Microorganisms (GCM) 10K type strain sequencing project: providing services to taxonomists for standard genome sequencing and annotation.</title>
        <authorList>
            <consortium name="The Broad Institute Genomics Platform"/>
            <consortium name="The Broad Institute Genome Sequencing Center for Infectious Disease"/>
            <person name="Wu L."/>
            <person name="Ma J."/>
        </authorList>
    </citation>
    <scope>NUCLEOTIDE SEQUENCE [LARGE SCALE GENOMIC DNA]</scope>
    <source>
        <strain evidence="3">CGMCC 1.15928</strain>
    </source>
</reference>
<evidence type="ECO:0000313" key="3">
    <source>
        <dbReference type="Proteomes" id="UP000628854"/>
    </source>
</evidence>
<organism evidence="2 3">
    <name type="scientific">Henriciella pelagia</name>
    <dbReference type="NCBI Taxonomy" id="1977912"/>
    <lineage>
        <taxon>Bacteria</taxon>
        <taxon>Pseudomonadati</taxon>
        <taxon>Pseudomonadota</taxon>
        <taxon>Alphaproteobacteria</taxon>
        <taxon>Hyphomonadales</taxon>
        <taxon>Hyphomonadaceae</taxon>
        <taxon>Henriciella</taxon>
    </lineage>
</organism>
<protein>
    <submittedName>
        <fullName evidence="2">N-acetyltransferase</fullName>
    </submittedName>
</protein>
<feature type="domain" description="N-acetyltransferase" evidence="1">
    <location>
        <begin position="4"/>
        <end position="150"/>
    </location>
</feature>
<accession>A0ABQ1JY35</accession>
<comment type="caution">
    <text evidence="2">The sequence shown here is derived from an EMBL/GenBank/DDBJ whole genome shotgun (WGS) entry which is preliminary data.</text>
</comment>
<dbReference type="EMBL" id="BMKF01000002">
    <property type="protein sequence ID" value="GGB78105.1"/>
    <property type="molecule type" value="Genomic_DNA"/>
</dbReference>
<gene>
    <name evidence="2" type="ORF">GCM10011503_28620</name>
</gene>
<evidence type="ECO:0000313" key="2">
    <source>
        <dbReference type="EMBL" id="GGB78105.1"/>
    </source>
</evidence>
<dbReference type="InterPro" id="IPR016181">
    <property type="entry name" value="Acyl_CoA_acyltransferase"/>
</dbReference>
<dbReference type="Proteomes" id="UP000628854">
    <property type="component" value="Unassembled WGS sequence"/>
</dbReference>
<evidence type="ECO:0000259" key="1">
    <source>
        <dbReference type="PROSITE" id="PS51186"/>
    </source>
</evidence>
<dbReference type="Gene3D" id="3.40.630.30">
    <property type="match status" value="1"/>
</dbReference>
<dbReference type="PROSITE" id="PS51186">
    <property type="entry name" value="GNAT"/>
    <property type="match status" value="1"/>
</dbReference>
<dbReference type="InterPro" id="IPR000182">
    <property type="entry name" value="GNAT_dom"/>
</dbReference>
<dbReference type="Pfam" id="PF13527">
    <property type="entry name" value="Acetyltransf_9"/>
    <property type="match status" value="1"/>
</dbReference>
<proteinExistence type="predicted"/>
<dbReference type="CDD" id="cd04301">
    <property type="entry name" value="NAT_SF"/>
    <property type="match status" value="1"/>
</dbReference>
<dbReference type="RefSeq" id="WP_084393216.1">
    <property type="nucleotide sequence ID" value="NZ_BMKF01000002.1"/>
</dbReference>
<dbReference type="SUPFAM" id="SSF55729">
    <property type="entry name" value="Acyl-CoA N-acyltransferases (Nat)"/>
    <property type="match status" value="1"/>
</dbReference>